<dbReference type="InterPro" id="IPR050563">
    <property type="entry name" value="4-hydroxybenzoyl-CoA_TE"/>
</dbReference>
<dbReference type="AlphaFoldDB" id="A0A238JH47"/>
<dbReference type="PANTHER" id="PTHR31793:SF27">
    <property type="entry name" value="NOVEL THIOESTERASE SUPERFAMILY DOMAIN AND SAPOSIN A-TYPE DOMAIN CONTAINING PROTEIN (0610012H03RIK)"/>
    <property type="match status" value="1"/>
</dbReference>
<dbReference type="SUPFAM" id="SSF54637">
    <property type="entry name" value="Thioesterase/thiol ester dehydrase-isomerase"/>
    <property type="match status" value="1"/>
</dbReference>
<sequence length="142" mass="15863">MSRQPPSTRDQYKGFVPLQTRWADNDAYGHLNNATYLSLFDTAMSLWQLQNGIDIQGPDALRFLIVESGCRYFAELAFPDDLSAGLRIPHIGTSSYRMEFALFKAGQSTATAEGFFTQVLTDQSSTPIPIPPQTRAILETLR</sequence>
<dbReference type="Gene3D" id="3.10.129.10">
    <property type="entry name" value="Hotdog Thioesterase"/>
    <property type="match status" value="1"/>
</dbReference>
<evidence type="ECO:0000256" key="1">
    <source>
        <dbReference type="ARBA" id="ARBA00005953"/>
    </source>
</evidence>
<dbReference type="EMBL" id="FXXP01000003">
    <property type="protein sequence ID" value="SMX29989.1"/>
    <property type="molecule type" value="Genomic_DNA"/>
</dbReference>
<evidence type="ECO:0000313" key="4">
    <source>
        <dbReference type="Proteomes" id="UP000225972"/>
    </source>
</evidence>
<dbReference type="PANTHER" id="PTHR31793">
    <property type="entry name" value="4-HYDROXYBENZOYL-COA THIOESTERASE FAMILY MEMBER"/>
    <property type="match status" value="1"/>
</dbReference>
<dbReference type="GO" id="GO:0047617">
    <property type="term" value="F:fatty acyl-CoA hydrolase activity"/>
    <property type="evidence" value="ECO:0007669"/>
    <property type="project" value="TreeGrafter"/>
</dbReference>
<dbReference type="InterPro" id="IPR029069">
    <property type="entry name" value="HotDog_dom_sf"/>
</dbReference>
<dbReference type="CDD" id="cd00586">
    <property type="entry name" value="4HBT"/>
    <property type="match status" value="1"/>
</dbReference>
<reference evidence="4" key="1">
    <citation type="submission" date="2017-05" db="EMBL/GenBank/DDBJ databases">
        <authorList>
            <person name="Rodrigo-Torres L."/>
            <person name="Arahal R. D."/>
            <person name="Lucena T."/>
        </authorList>
    </citation>
    <scope>NUCLEOTIDE SEQUENCE [LARGE SCALE GENOMIC DNA]</scope>
    <source>
        <strain evidence="4">CECT 8649</strain>
    </source>
</reference>
<name>A0A238JH47_9RHOB</name>
<keyword evidence="4" id="KW-1185">Reference proteome</keyword>
<evidence type="ECO:0000256" key="2">
    <source>
        <dbReference type="ARBA" id="ARBA00022801"/>
    </source>
</evidence>
<evidence type="ECO:0000313" key="3">
    <source>
        <dbReference type="EMBL" id="SMX29989.1"/>
    </source>
</evidence>
<dbReference type="OrthoDB" id="9799036at2"/>
<dbReference type="Proteomes" id="UP000225972">
    <property type="component" value="Unassembled WGS sequence"/>
</dbReference>
<dbReference type="Pfam" id="PF13279">
    <property type="entry name" value="4HBT_2"/>
    <property type="match status" value="1"/>
</dbReference>
<dbReference type="RefSeq" id="WP_099248697.1">
    <property type="nucleotide sequence ID" value="NZ_FXXP01000003.1"/>
</dbReference>
<organism evidence="3 4">
    <name type="scientific">Pelagimonas phthalicica</name>
    <dbReference type="NCBI Taxonomy" id="1037362"/>
    <lineage>
        <taxon>Bacteria</taxon>
        <taxon>Pseudomonadati</taxon>
        <taxon>Pseudomonadota</taxon>
        <taxon>Alphaproteobacteria</taxon>
        <taxon>Rhodobacterales</taxon>
        <taxon>Roseobacteraceae</taxon>
        <taxon>Pelagimonas</taxon>
    </lineage>
</organism>
<proteinExistence type="inferred from homology"/>
<comment type="similarity">
    <text evidence="1">Belongs to the 4-hydroxybenzoyl-CoA thioesterase family.</text>
</comment>
<gene>
    <name evidence="3" type="ORF">TRP8649_04129</name>
</gene>
<protein>
    <submittedName>
        <fullName evidence="3">Thioesterase superfamily protein</fullName>
    </submittedName>
</protein>
<accession>A0A238JH47</accession>
<keyword evidence="2" id="KW-0378">Hydrolase</keyword>